<dbReference type="Proteomes" id="UP001596957">
    <property type="component" value="Unassembled WGS sequence"/>
</dbReference>
<accession>A0ABW2VFW2</accession>
<gene>
    <name evidence="1" type="ORF">ACFQZP_17190</name>
</gene>
<evidence type="ECO:0000313" key="1">
    <source>
        <dbReference type="EMBL" id="MFD0283378.1"/>
    </source>
</evidence>
<keyword evidence="2" id="KW-1185">Reference proteome</keyword>
<sequence>MHGDGARVELRVTESLFGDFLKALDVVQEELNQRWNDQARSGHCAALA</sequence>
<reference evidence="2" key="1">
    <citation type="journal article" date="2019" name="Int. J. Syst. Evol. Microbiol.">
        <title>The Global Catalogue of Microorganisms (GCM) 10K type strain sequencing project: providing services to taxonomists for standard genome sequencing and annotation.</title>
        <authorList>
            <consortium name="The Broad Institute Genomics Platform"/>
            <consortium name="The Broad Institute Genome Sequencing Center for Infectious Disease"/>
            <person name="Wu L."/>
            <person name="Ma J."/>
        </authorList>
    </citation>
    <scope>NUCLEOTIDE SEQUENCE [LARGE SCALE GENOMIC DNA]</scope>
    <source>
        <strain evidence="2">CGMCC 4.7198</strain>
    </source>
</reference>
<protein>
    <submittedName>
        <fullName evidence="1">Uncharacterized protein</fullName>
    </submittedName>
</protein>
<dbReference type="EMBL" id="JBHTEC010000001">
    <property type="protein sequence ID" value="MFD0283378.1"/>
    <property type="molecule type" value="Genomic_DNA"/>
</dbReference>
<comment type="caution">
    <text evidence="1">The sequence shown here is derived from an EMBL/GenBank/DDBJ whole genome shotgun (WGS) entry which is preliminary data.</text>
</comment>
<evidence type="ECO:0000313" key="2">
    <source>
        <dbReference type="Proteomes" id="UP001596957"/>
    </source>
</evidence>
<name>A0ABW2VFW2_9ACTN</name>
<dbReference type="RefSeq" id="WP_381264479.1">
    <property type="nucleotide sequence ID" value="NZ_JBHTBI010000104.1"/>
</dbReference>
<organism evidence="1 2">
    <name type="scientific">Streptomyces lutosisoli</name>
    <dbReference type="NCBI Taxonomy" id="2665721"/>
    <lineage>
        <taxon>Bacteria</taxon>
        <taxon>Bacillati</taxon>
        <taxon>Actinomycetota</taxon>
        <taxon>Actinomycetes</taxon>
        <taxon>Kitasatosporales</taxon>
        <taxon>Streptomycetaceae</taxon>
        <taxon>Streptomyces</taxon>
    </lineage>
</organism>
<proteinExistence type="predicted"/>